<dbReference type="CDD" id="cd07067">
    <property type="entry name" value="HP_PGM_like"/>
    <property type="match status" value="1"/>
</dbReference>
<feature type="binding site" evidence="2">
    <location>
        <begin position="9"/>
        <end position="16"/>
    </location>
    <ligand>
        <name>substrate</name>
    </ligand>
</feature>
<dbReference type="SMART" id="SM00855">
    <property type="entry name" value="PGAM"/>
    <property type="match status" value="1"/>
</dbReference>
<organism evidence="3 4">
    <name type="scientific">Clostridium acidisoli DSM 12555</name>
    <dbReference type="NCBI Taxonomy" id="1121291"/>
    <lineage>
        <taxon>Bacteria</taxon>
        <taxon>Bacillati</taxon>
        <taxon>Bacillota</taxon>
        <taxon>Clostridia</taxon>
        <taxon>Eubacteriales</taxon>
        <taxon>Clostridiaceae</taxon>
        <taxon>Clostridium</taxon>
    </lineage>
</organism>
<dbReference type="Gene3D" id="3.40.50.1240">
    <property type="entry name" value="Phosphoglycerate mutase-like"/>
    <property type="match status" value="1"/>
</dbReference>
<reference evidence="3 4" key="1">
    <citation type="submission" date="2017-04" db="EMBL/GenBank/DDBJ databases">
        <authorList>
            <person name="Afonso C.L."/>
            <person name="Miller P.J."/>
            <person name="Scott M.A."/>
            <person name="Spackman E."/>
            <person name="Goraichik I."/>
            <person name="Dimitrov K.M."/>
            <person name="Suarez D.L."/>
            <person name="Swayne D.E."/>
        </authorList>
    </citation>
    <scope>NUCLEOTIDE SEQUENCE [LARGE SCALE GENOMIC DNA]</scope>
    <source>
        <strain evidence="3 4">DSM 12555</strain>
    </source>
</reference>
<name>A0A1W1X7W9_9CLOT</name>
<dbReference type="STRING" id="1121291.SAMN02745134_00878"/>
<dbReference type="PANTHER" id="PTHR48100:SF59">
    <property type="entry name" value="ADENOSYLCOBALAMIN_ALPHA-RIBAZOLE PHOSPHATASE"/>
    <property type="match status" value="1"/>
</dbReference>
<dbReference type="Proteomes" id="UP000192468">
    <property type="component" value="Unassembled WGS sequence"/>
</dbReference>
<dbReference type="GO" id="GO:0016791">
    <property type="term" value="F:phosphatase activity"/>
    <property type="evidence" value="ECO:0007669"/>
    <property type="project" value="TreeGrafter"/>
</dbReference>
<dbReference type="PROSITE" id="PS00175">
    <property type="entry name" value="PG_MUTASE"/>
    <property type="match status" value="1"/>
</dbReference>
<dbReference type="InterPro" id="IPR050275">
    <property type="entry name" value="PGM_Phosphatase"/>
</dbReference>
<dbReference type="InterPro" id="IPR029033">
    <property type="entry name" value="His_PPase_superfam"/>
</dbReference>
<dbReference type="PANTHER" id="PTHR48100">
    <property type="entry name" value="BROAD-SPECIFICITY PHOSPHATASE YOR283W-RELATED"/>
    <property type="match status" value="1"/>
</dbReference>
<evidence type="ECO:0000256" key="2">
    <source>
        <dbReference type="PIRSR" id="PIRSR613078-2"/>
    </source>
</evidence>
<dbReference type="GO" id="GO:0005737">
    <property type="term" value="C:cytoplasm"/>
    <property type="evidence" value="ECO:0007669"/>
    <property type="project" value="TreeGrafter"/>
</dbReference>
<feature type="active site" description="Proton donor/acceptor" evidence="1">
    <location>
        <position position="82"/>
    </location>
</feature>
<keyword evidence="4" id="KW-1185">Reference proteome</keyword>
<dbReference type="Pfam" id="PF00300">
    <property type="entry name" value="His_Phos_1"/>
    <property type="match status" value="1"/>
</dbReference>
<dbReference type="InterPro" id="IPR013078">
    <property type="entry name" value="His_Pase_superF_clade-1"/>
</dbReference>
<feature type="binding site" evidence="2">
    <location>
        <position position="58"/>
    </location>
    <ligand>
        <name>substrate</name>
    </ligand>
</feature>
<dbReference type="SUPFAM" id="SSF53254">
    <property type="entry name" value="Phosphoglycerate mutase-like"/>
    <property type="match status" value="1"/>
</dbReference>
<dbReference type="InterPro" id="IPR003094">
    <property type="entry name" value="6Pfruct_kin"/>
</dbReference>
<proteinExistence type="predicted"/>
<accession>A0A1W1X7W9</accession>
<dbReference type="AlphaFoldDB" id="A0A1W1X7W9"/>
<evidence type="ECO:0000313" key="4">
    <source>
        <dbReference type="Proteomes" id="UP000192468"/>
    </source>
</evidence>
<evidence type="ECO:0000256" key="1">
    <source>
        <dbReference type="PIRSR" id="PIRSR613078-1"/>
    </source>
</evidence>
<sequence>MNTTLYLIRHGETEWNKLGKFQGSKDISLSQNGLIQAEYLSKRLNGNFDYLYSSPLKRAFNTAEILAKNSNLTPLICDSIREINYGDWEGLTINEIKDMYSNEFDLWKSDTNIAPICGGEGSLKNASIRGTNAVLEIAHEHPGKKIAIVAHGGIIKAALIGIFDLPMTMYHKIHIGNTSITKLIFNDKFLPVIDVLNDTSHL</sequence>
<dbReference type="GO" id="GO:0005524">
    <property type="term" value="F:ATP binding"/>
    <property type="evidence" value="ECO:0007669"/>
    <property type="project" value="InterPro"/>
</dbReference>
<gene>
    <name evidence="3" type="ORF">SAMN02745134_00878</name>
</gene>
<evidence type="ECO:0000313" key="3">
    <source>
        <dbReference type="EMBL" id="SMC19591.1"/>
    </source>
</evidence>
<dbReference type="GO" id="GO:0006003">
    <property type="term" value="P:fructose 2,6-bisphosphate metabolic process"/>
    <property type="evidence" value="ECO:0007669"/>
    <property type="project" value="InterPro"/>
</dbReference>
<dbReference type="RefSeq" id="WP_084114079.1">
    <property type="nucleotide sequence ID" value="NZ_FWXH01000002.1"/>
</dbReference>
<feature type="active site" description="Tele-phosphohistidine intermediate" evidence="1">
    <location>
        <position position="10"/>
    </location>
</feature>
<dbReference type="InterPro" id="IPR001345">
    <property type="entry name" value="PG/BPGM_mutase_AS"/>
</dbReference>
<protein>
    <submittedName>
        <fullName evidence="3">Probable phosphoglycerate mutase</fullName>
    </submittedName>
</protein>
<feature type="binding site" evidence="2">
    <location>
        <begin position="82"/>
        <end position="85"/>
    </location>
    <ligand>
        <name>substrate</name>
    </ligand>
</feature>
<dbReference type="EMBL" id="FWXH01000002">
    <property type="protein sequence ID" value="SMC19591.1"/>
    <property type="molecule type" value="Genomic_DNA"/>
</dbReference>
<dbReference type="PRINTS" id="PR00991">
    <property type="entry name" value="6PFRUCTKNASE"/>
</dbReference>
<dbReference type="OrthoDB" id="9781415at2"/>